<gene>
    <name evidence="1" type="ORF">VNO80_20109</name>
</gene>
<keyword evidence="2" id="KW-1185">Reference proteome</keyword>
<dbReference type="Proteomes" id="UP001374584">
    <property type="component" value="Unassembled WGS sequence"/>
</dbReference>
<protein>
    <submittedName>
        <fullName evidence="1">Uncharacterized protein</fullName>
    </submittedName>
</protein>
<comment type="caution">
    <text evidence="1">The sequence shown here is derived from an EMBL/GenBank/DDBJ whole genome shotgun (WGS) entry which is preliminary data.</text>
</comment>
<proteinExistence type="predicted"/>
<evidence type="ECO:0000313" key="1">
    <source>
        <dbReference type="EMBL" id="KAK7354644.1"/>
    </source>
</evidence>
<reference evidence="1 2" key="1">
    <citation type="submission" date="2024-01" db="EMBL/GenBank/DDBJ databases">
        <title>The genomes of 5 underutilized Papilionoideae crops provide insights into root nodulation and disease resistanc.</title>
        <authorList>
            <person name="Jiang F."/>
        </authorList>
    </citation>
    <scope>NUCLEOTIDE SEQUENCE [LARGE SCALE GENOMIC DNA]</scope>
    <source>
        <strain evidence="1">JINMINGXINNONG_FW02</strain>
        <tissue evidence="1">Leaves</tissue>
    </source>
</reference>
<dbReference type="EMBL" id="JAYMYR010000007">
    <property type="protein sequence ID" value="KAK7354644.1"/>
    <property type="molecule type" value="Genomic_DNA"/>
</dbReference>
<dbReference type="AlphaFoldDB" id="A0AAN9MHD8"/>
<accession>A0AAN9MHD8</accession>
<name>A0AAN9MHD8_PHACN</name>
<sequence>MFHLSFAFSAVQRHTISIPNRHGEKRGTVIFCHSFDVQRSLMRLERRYMYDPEELIFLRIAIWESEGLFQYGNYWAEIDDLHAVVQHFHESNRVSSSCWA</sequence>
<organism evidence="1 2">
    <name type="scientific">Phaseolus coccineus</name>
    <name type="common">Scarlet runner bean</name>
    <name type="synonym">Phaseolus multiflorus</name>
    <dbReference type="NCBI Taxonomy" id="3886"/>
    <lineage>
        <taxon>Eukaryota</taxon>
        <taxon>Viridiplantae</taxon>
        <taxon>Streptophyta</taxon>
        <taxon>Embryophyta</taxon>
        <taxon>Tracheophyta</taxon>
        <taxon>Spermatophyta</taxon>
        <taxon>Magnoliopsida</taxon>
        <taxon>eudicotyledons</taxon>
        <taxon>Gunneridae</taxon>
        <taxon>Pentapetalae</taxon>
        <taxon>rosids</taxon>
        <taxon>fabids</taxon>
        <taxon>Fabales</taxon>
        <taxon>Fabaceae</taxon>
        <taxon>Papilionoideae</taxon>
        <taxon>50 kb inversion clade</taxon>
        <taxon>NPAAA clade</taxon>
        <taxon>indigoferoid/millettioid clade</taxon>
        <taxon>Phaseoleae</taxon>
        <taxon>Phaseolus</taxon>
    </lineage>
</organism>
<evidence type="ECO:0000313" key="2">
    <source>
        <dbReference type="Proteomes" id="UP001374584"/>
    </source>
</evidence>